<keyword evidence="3" id="KW-1003">Cell membrane</keyword>
<evidence type="ECO:0000256" key="7">
    <source>
        <dbReference type="ARBA" id="ARBA00029829"/>
    </source>
</evidence>
<name>A0ABX6N4V3_9BURK</name>
<gene>
    <name evidence="10" type="ORF">HKT17_01030</name>
</gene>
<protein>
    <recommendedName>
        <fullName evidence="8">Regulator of SigK</fullName>
    </recommendedName>
    <alternativeName>
        <fullName evidence="7">Sigma-K anti-sigma factor RskA</fullName>
    </alternativeName>
</protein>
<organism evidence="10 11">
    <name type="scientific">Limnobacter profundi</name>
    <dbReference type="NCBI Taxonomy" id="2732163"/>
    <lineage>
        <taxon>Bacteria</taxon>
        <taxon>Pseudomonadati</taxon>
        <taxon>Pseudomonadota</taxon>
        <taxon>Betaproteobacteria</taxon>
        <taxon>Burkholderiales</taxon>
        <taxon>Burkholderiaceae</taxon>
        <taxon>Limnobacter</taxon>
    </lineage>
</organism>
<evidence type="ECO:0000256" key="8">
    <source>
        <dbReference type="ARBA" id="ARBA00030803"/>
    </source>
</evidence>
<dbReference type="InterPro" id="IPR051474">
    <property type="entry name" value="Anti-sigma-K/W_factor"/>
</dbReference>
<evidence type="ECO:0000313" key="11">
    <source>
        <dbReference type="Proteomes" id="UP000501130"/>
    </source>
</evidence>
<evidence type="ECO:0000256" key="6">
    <source>
        <dbReference type="ARBA" id="ARBA00023136"/>
    </source>
</evidence>
<evidence type="ECO:0000256" key="2">
    <source>
        <dbReference type="ARBA" id="ARBA00004236"/>
    </source>
</evidence>
<comment type="subcellular location">
    <subcellularLocation>
        <location evidence="2">Cell membrane</location>
    </subcellularLocation>
    <subcellularLocation>
        <location evidence="1">Membrane</location>
        <topology evidence="1">Single-pass membrane protein</topology>
    </subcellularLocation>
</comment>
<evidence type="ECO:0000259" key="9">
    <source>
        <dbReference type="Pfam" id="PF10099"/>
    </source>
</evidence>
<keyword evidence="6" id="KW-0472">Membrane</keyword>
<sequence length="239" mass="25980">MTETTQTEAKIVEAGEYVLGVMTDAERQDFERRLNQDPELAKEVSSWTEHFAAMSRKFEQEPVSAKVWAKVDRSIAASGGKTVPTTASSLAWLWKGWAVAASTAVVVLGVQLLGVNQDVNDAPRYVAVMKSPDKTTEWLVEAMPDDTIRVYQIGNLPIEGNPANMGKTLQLWTKAPSDPAPTSLGLMEWGKPTVVRADKLPDLVEQQLFEVTLEPAGGSPLGNRPSGQIMFIGTAVALK</sequence>
<dbReference type="EMBL" id="CP053084">
    <property type="protein sequence ID" value="QJR28387.1"/>
    <property type="molecule type" value="Genomic_DNA"/>
</dbReference>
<evidence type="ECO:0000256" key="4">
    <source>
        <dbReference type="ARBA" id="ARBA00022692"/>
    </source>
</evidence>
<reference evidence="10 11" key="1">
    <citation type="submission" date="2020-05" db="EMBL/GenBank/DDBJ databases">
        <title>Compete genome of Limnobacter sp. SAORIC-580.</title>
        <authorList>
            <person name="Song J."/>
            <person name="Cho J.-C."/>
        </authorList>
    </citation>
    <scope>NUCLEOTIDE SEQUENCE [LARGE SCALE GENOMIC DNA]</scope>
    <source>
        <strain evidence="10 11">SAORIC-580</strain>
    </source>
</reference>
<dbReference type="RefSeq" id="WP_171097189.1">
    <property type="nucleotide sequence ID" value="NZ_CP053084.1"/>
</dbReference>
<accession>A0ABX6N4V3</accession>
<evidence type="ECO:0000256" key="1">
    <source>
        <dbReference type="ARBA" id="ARBA00004167"/>
    </source>
</evidence>
<dbReference type="PANTHER" id="PTHR37461:SF1">
    <property type="entry name" value="ANTI-SIGMA-K FACTOR RSKA"/>
    <property type="match status" value="1"/>
</dbReference>
<keyword evidence="4" id="KW-0812">Transmembrane</keyword>
<feature type="domain" description="Anti-sigma K factor RskA C-terminal" evidence="9">
    <location>
        <begin position="97"/>
        <end position="229"/>
    </location>
</feature>
<keyword evidence="11" id="KW-1185">Reference proteome</keyword>
<dbReference type="Pfam" id="PF10099">
    <property type="entry name" value="RskA_C"/>
    <property type="match status" value="1"/>
</dbReference>
<dbReference type="InterPro" id="IPR041916">
    <property type="entry name" value="Anti_sigma_zinc_sf"/>
</dbReference>
<evidence type="ECO:0000256" key="3">
    <source>
        <dbReference type="ARBA" id="ARBA00022475"/>
    </source>
</evidence>
<dbReference type="PANTHER" id="PTHR37461">
    <property type="entry name" value="ANTI-SIGMA-K FACTOR RSKA"/>
    <property type="match status" value="1"/>
</dbReference>
<dbReference type="InterPro" id="IPR018764">
    <property type="entry name" value="RskA_C"/>
</dbReference>
<dbReference type="Gene3D" id="1.10.10.1320">
    <property type="entry name" value="Anti-sigma factor, zinc-finger domain"/>
    <property type="match status" value="1"/>
</dbReference>
<dbReference type="Proteomes" id="UP000501130">
    <property type="component" value="Chromosome"/>
</dbReference>
<evidence type="ECO:0000313" key="10">
    <source>
        <dbReference type="EMBL" id="QJR28387.1"/>
    </source>
</evidence>
<proteinExistence type="predicted"/>
<evidence type="ECO:0000256" key="5">
    <source>
        <dbReference type="ARBA" id="ARBA00022989"/>
    </source>
</evidence>
<keyword evidence="5" id="KW-1133">Transmembrane helix</keyword>